<dbReference type="RefSeq" id="WP_136543727.1">
    <property type="nucleotide sequence ID" value="NZ_STGU01000038.1"/>
</dbReference>
<protein>
    <submittedName>
        <fullName evidence="1">Uncharacterized protein</fullName>
    </submittedName>
</protein>
<name>A0A4S8PER1_9HYPH</name>
<comment type="caution">
    <text evidence="1">The sequence shown here is derived from an EMBL/GenBank/DDBJ whole genome shotgun (WGS) entry which is preliminary data.</text>
</comment>
<sequence length="83" mass="9164">MEEFDAQTLINSGLAWKLEGSIGRQCMAAIESGVCMLGHSDHYDYWGNHVPSRDQVQAGTKGSFDYVAERMGLDHAEMQAGKE</sequence>
<evidence type="ECO:0000313" key="1">
    <source>
        <dbReference type="EMBL" id="THV28923.1"/>
    </source>
</evidence>
<organism evidence="1 2">
    <name type="scientific">Rhizobium rosettiformans W3</name>
    <dbReference type="NCBI Taxonomy" id="538378"/>
    <lineage>
        <taxon>Bacteria</taxon>
        <taxon>Pseudomonadati</taxon>
        <taxon>Pseudomonadota</taxon>
        <taxon>Alphaproteobacteria</taxon>
        <taxon>Hyphomicrobiales</taxon>
        <taxon>Rhizobiaceae</taxon>
        <taxon>Rhizobium/Agrobacterium group</taxon>
        <taxon>Rhizobium</taxon>
    </lineage>
</organism>
<proteinExistence type="predicted"/>
<dbReference type="AlphaFoldDB" id="A0A4S8PER1"/>
<gene>
    <name evidence="1" type="ORF">FAA86_23780</name>
</gene>
<evidence type="ECO:0000313" key="2">
    <source>
        <dbReference type="Proteomes" id="UP000307378"/>
    </source>
</evidence>
<dbReference type="Proteomes" id="UP000307378">
    <property type="component" value="Unassembled WGS sequence"/>
</dbReference>
<dbReference type="EMBL" id="STGU01000038">
    <property type="protein sequence ID" value="THV28923.1"/>
    <property type="molecule type" value="Genomic_DNA"/>
</dbReference>
<reference evidence="1 2" key="1">
    <citation type="submission" date="2019-04" db="EMBL/GenBank/DDBJ databases">
        <title>genome sequence of strain W3.</title>
        <authorList>
            <person name="Gao J."/>
            <person name="Sun J."/>
        </authorList>
    </citation>
    <scope>NUCLEOTIDE SEQUENCE [LARGE SCALE GENOMIC DNA]</scope>
    <source>
        <strain evidence="1 2">W3</strain>
    </source>
</reference>
<accession>A0A4S8PER1</accession>